<dbReference type="GO" id="GO:0006006">
    <property type="term" value="P:glucose metabolic process"/>
    <property type="evidence" value="ECO:0007669"/>
    <property type="project" value="TreeGrafter"/>
</dbReference>
<evidence type="ECO:0000256" key="4">
    <source>
        <dbReference type="ARBA" id="ARBA00023002"/>
    </source>
</evidence>
<gene>
    <name evidence="5" type="ORF">g.5337</name>
</gene>
<dbReference type="Gene3D" id="3.40.50.720">
    <property type="entry name" value="NAD(P)-binding Rossmann-like Domain"/>
    <property type="match status" value="1"/>
</dbReference>
<keyword evidence="4" id="KW-0560">Oxidoreductase</keyword>
<evidence type="ECO:0000256" key="1">
    <source>
        <dbReference type="ARBA" id="ARBA00006484"/>
    </source>
</evidence>
<dbReference type="InterPro" id="IPR002347">
    <property type="entry name" value="SDR_fam"/>
</dbReference>
<evidence type="ECO:0008006" key="6">
    <source>
        <dbReference type="Google" id="ProtNLM"/>
    </source>
</evidence>
<proteinExistence type="inferred from homology"/>
<dbReference type="InterPro" id="IPR051737">
    <property type="entry name" value="L-xylulose/Carbonyl_redctase"/>
</dbReference>
<dbReference type="PANTHER" id="PTHR44252">
    <property type="entry name" value="D-ERYTHRULOSE REDUCTASE"/>
    <property type="match status" value="1"/>
</dbReference>
<dbReference type="EMBL" id="GEDC01003718">
    <property type="protein sequence ID" value="JAS33580.1"/>
    <property type="molecule type" value="Transcribed_RNA"/>
</dbReference>
<dbReference type="InterPro" id="IPR036291">
    <property type="entry name" value="NAD(P)-bd_dom_sf"/>
</dbReference>
<dbReference type="PANTHER" id="PTHR44252:SF3">
    <property type="entry name" value="D-ERYTHRULOSE REDUCTASE-RELATED"/>
    <property type="match status" value="1"/>
</dbReference>
<dbReference type="GO" id="GO:0005997">
    <property type="term" value="P:xylulose metabolic process"/>
    <property type="evidence" value="ECO:0007669"/>
    <property type="project" value="TreeGrafter"/>
</dbReference>
<organism evidence="5">
    <name type="scientific">Clastoptera arizonana</name>
    <name type="common">Arizona spittle bug</name>
    <dbReference type="NCBI Taxonomy" id="38151"/>
    <lineage>
        <taxon>Eukaryota</taxon>
        <taxon>Metazoa</taxon>
        <taxon>Ecdysozoa</taxon>
        <taxon>Arthropoda</taxon>
        <taxon>Hexapoda</taxon>
        <taxon>Insecta</taxon>
        <taxon>Pterygota</taxon>
        <taxon>Neoptera</taxon>
        <taxon>Paraneoptera</taxon>
        <taxon>Hemiptera</taxon>
        <taxon>Auchenorrhyncha</taxon>
        <taxon>Cercopoidea</taxon>
        <taxon>Clastopteridae</taxon>
        <taxon>Clastoptera</taxon>
    </lineage>
</organism>
<dbReference type="AlphaFoldDB" id="A0A1B6E6K6"/>
<name>A0A1B6E6K6_9HEMI</name>
<keyword evidence="3" id="KW-0521">NADP</keyword>
<dbReference type="PRINTS" id="PR00081">
    <property type="entry name" value="GDHRDH"/>
</dbReference>
<reference evidence="5" key="1">
    <citation type="submission" date="2015-12" db="EMBL/GenBank/DDBJ databases">
        <title>De novo transcriptome assembly of four potential Pierce s Disease insect vectors from Arizona vineyards.</title>
        <authorList>
            <person name="Tassone E.E."/>
        </authorList>
    </citation>
    <scope>NUCLEOTIDE SEQUENCE</scope>
</reference>
<dbReference type="SUPFAM" id="SSF51735">
    <property type="entry name" value="NAD(P)-binding Rossmann-fold domains"/>
    <property type="match status" value="1"/>
</dbReference>
<dbReference type="GO" id="GO:0050038">
    <property type="term" value="F:L-xylulose reductase (NADPH) activity"/>
    <property type="evidence" value="ECO:0007669"/>
    <property type="project" value="TreeGrafter"/>
</dbReference>
<accession>A0A1B6E6K6</accession>
<comment type="subunit">
    <text evidence="2">Homotetramer.</text>
</comment>
<evidence type="ECO:0000313" key="5">
    <source>
        <dbReference type="EMBL" id="JAS33580.1"/>
    </source>
</evidence>
<protein>
    <recommendedName>
        <fullName evidence="6">L-xylulose reductase</fullName>
    </recommendedName>
</protein>
<dbReference type="GO" id="GO:0004090">
    <property type="term" value="F:carbonyl reductase (NADPH) activity"/>
    <property type="evidence" value="ECO:0007669"/>
    <property type="project" value="TreeGrafter"/>
</dbReference>
<evidence type="ECO:0000256" key="2">
    <source>
        <dbReference type="ARBA" id="ARBA00011881"/>
    </source>
</evidence>
<dbReference type="Pfam" id="PF13561">
    <property type="entry name" value="adh_short_C2"/>
    <property type="match status" value="1"/>
</dbReference>
<dbReference type="InterPro" id="IPR020904">
    <property type="entry name" value="Sc_DH/Rdtase_CS"/>
</dbReference>
<dbReference type="PRINTS" id="PR00080">
    <property type="entry name" value="SDRFAMILY"/>
</dbReference>
<comment type="similarity">
    <text evidence="1">Belongs to the short-chain dehydrogenases/reductases (SDR) family.</text>
</comment>
<dbReference type="PROSITE" id="PS00061">
    <property type="entry name" value="ADH_SHORT"/>
    <property type="match status" value="1"/>
</dbReference>
<dbReference type="FunFam" id="3.40.50.720:FF:000214">
    <property type="entry name" value="L-xylulose reductase"/>
    <property type="match status" value="1"/>
</dbReference>
<sequence>MEMSFKNKIVLVTGGGNGIGREICKTLYKYGAKVVTVCLDGPALLSLAKECPGIKTIELDVAKDWNKTHETILGIGHVDALVNNAGVGITAPFVDVTPESFDKSFNINVKSLLNISQAVVKQMIKQGTGGSIVNLSSQASQAALQDHTVYCGTKGAVDAMSRVMALELGKYNIRVNCVNPTVVMTDMGRINWSDPKKSSTMLSKIPLNRFAEVDEVVNGILFLLSDKASMISGVTLPIDGGFLAC</sequence>
<evidence type="ECO:0000256" key="3">
    <source>
        <dbReference type="ARBA" id="ARBA00022857"/>
    </source>
</evidence>